<feature type="transmembrane region" description="Helical" evidence="1">
    <location>
        <begin position="105"/>
        <end position="126"/>
    </location>
</feature>
<evidence type="ECO:0000256" key="1">
    <source>
        <dbReference type="SAM" id="Phobius"/>
    </source>
</evidence>
<dbReference type="RefSeq" id="WP_382398920.1">
    <property type="nucleotide sequence ID" value="NZ_JBHTNH010000012.1"/>
</dbReference>
<keyword evidence="1" id="KW-1133">Transmembrane helix</keyword>
<protein>
    <recommendedName>
        <fullName evidence="4">ABC-2 transporter permease</fullName>
    </recommendedName>
</protein>
<comment type="caution">
    <text evidence="2">The sequence shown here is derived from an EMBL/GenBank/DDBJ whole genome shotgun (WGS) entry which is preliminary data.</text>
</comment>
<feature type="transmembrane region" description="Helical" evidence="1">
    <location>
        <begin position="207"/>
        <end position="226"/>
    </location>
</feature>
<evidence type="ECO:0008006" key="4">
    <source>
        <dbReference type="Google" id="ProtNLM"/>
    </source>
</evidence>
<gene>
    <name evidence="2" type="ORF">ACFQ4A_06895</name>
</gene>
<accession>A0ABW3ZTH4</accession>
<feature type="transmembrane region" description="Helical" evidence="1">
    <location>
        <begin position="20"/>
        <end position="41"/>
    </location>
</feature>
<keyword evidence="3" id="KW-1185">Reference proteome</keyword>
<dbReference type="EMBL" id="JBHTNH010000012">
    <property type="protein sequence ID" value="MFD1361392.1"/>
    <property type="molecule type" value="Genomic_DNA"/>
</dbReference>
<feature type="transmembrane region" description="Helical" evidence="1">
    <location>
        <begin position="138"/>
        <end position="158"/>
    </location>
</feature>
<keyword evidence="1" id="KW-0812">Transmembrane</keyword>
<sequence>MKDWKEAYRLAMFEIKKSKWSFPISFVVFVLIGLSIGSLLGDYLDNSYVGPDFIFVLLFTFMPAWAKPKDFQIKQLNGGMWVPPPVIMLKQLPVKENVLIKSRFIIYYIFSLPIQVVFLLILYASSPGLRDVLPPGSYVAFSIIWLAFSFYIGGILPASDAGTITNTGMVTLYGIMILLGFITVLTFIHMITGQGIVYWTVIVAEKWSIVSSVISIILAFFGATYWRHNMRQTIRKMDYL</sequence>
<evidence type="ECO:0000313" key="3">
    <source>
        <dbReference type="Proteomes" id="UP001597178"/>
    </source>
</evidence>
<proteinExistence type="predicted"/>
<keyword evidence="1" id="KW-0472">Membrane</keyword>
<dbReference type="Proteomes" id="UP001597178">
    <property type="component" value="Unassembled WGS sequence"/>
</dbReference>
<reference evidence="3" key="1">
    <citation type="journal article" date="2019" name="Int. J. Syst. Evol. Microbiol.">
        <title>The Global Catalogue of Microorganisms (GCM) 10K type strain sequencing project: providing services to taxonomists for standard genome sequencing and annotation.</title>
        <authorList>
            <consortium name="The Broad Institute Genomics Platform"/>
            <consortium name="The Broad Institute Genome Sequencing Center for Infectious Disease"/>
            <person name="Wu L."/>
            <person name="Ma J."/>
        </authorList>
    </citation>
    <scope>NUCLEOTIDE SEQUENCE [LARGE SCALE GENOMIC DNA]</scope>
    <source>
        <strain evidence="3">CCUG 54822</strain>
    </source>
</reference>
<name>A0ABW3ZTH4_9BACI</name>
<evidence type="ECO:0000313" key="2">
    <source>
        <dbReference type="EMBL" id="MFD1361392.1"/>
    </source>
</evidence>
<feature type="transmembrane region" description="Helical" evidence="1">
    <location>
        <begin position="47"/>
        <end position="66"/>
    </location>
</feature>
<organism evidence="2 3">
    <name type="scientific">Lentibacillus salinarum</name>
    <dbReference type="NCBI Taxonomy" id="446820"/>
    <lineage>
        <taxon>Bacteria</taxon>
        <taxon>Bacillati</taxon>
        <taxon>Bacillota</taxon>
        <taxon>Bacilli</taxon>
        <taxon>Bacillales</taxon>
        <taxon>Bacillaceae</taxon>
        <taxon>Lentibacillus</taxon>
    </lineage>
</organism>
<feature type="transmembrane region" description="Helical" evidence="1">
    <location>
        <begin position="170"/>
        <end position="201"/>
    </location>
</feature>